<evidence type="ECO:0000256" key="1">
    <source>
        <dbReference type="ARBA" id="ARBA00004406"/>
    </source>
</evidence>
<keyword evidence="12" id="KW-1185">Reference proteome</keyword>
<keyword evidence="7" id="KW-0472">Membrane</keyword>
<evidence type="ECO:0000313" key="11">
    <source>
        <dbReference type="EMBL" id="ANB14683.1"/>
    </source>
</evidence>
<dbReference type="GeneID" id="30034182"/>
<keyword evidence="5" id="KW-0256">Endoplasmic reticulum</keyword>
<proteinExistence type="inferred from homology"/>
<gene>
    <name evidence="11" type="primary">ATG2</name>
    <name evidence="11" type="ORF">AWJ20_2288</name>
</gene>
<dbReference type="AlphaFoldDB" id="A0A167F0U4"/>
<evidence type="ECO:0000256" key="2">
    <source>
        <dbReference type="ARBA" id="ARBA00004623"/>
    </source>
</evidence>
<dbReference type="RefSeq" id="XP_018737160.1">
    <property type="nucleotide sequence ID" value="XM_018879224.1"/>
</dbReference>
<name>A0A167F0U4_9ASCO</name>
<comment type="catalytic activity">
    <reaction evidence="9">
        <text>a 1,2-diacyl-sn-glycero-3-phosphoethanolamine(in) = a 1,2-diacyl-sn-glycero-3-phosphoethanolamine(out)</text>
        <dbReference type="Rhea" id="RHEA:38895"/>
        <dbReference type="ChEBI" id="CHEBI:64612"/>
    </reaction>
</comment>
<dbReference type="GO" id="GO:0006869">
    <property type="term" value="P:lipid transport"/>
    <property type="evidence" value="ECO:0007669"/>
    <property type="project" value="UniProtKB-KW"/>
</dbReference>
<comment type="subcellular location">
    <subcellularLocation>
        <location evidence="1">Endoplasmic reticulum membrane</location>
        <topology evidence="1">Peripheral membrane protein</topology>
    </subcellularLocation>
    <subcellularLocation>
        <location evidence="2">Preautophagosomal structure membrane</location>
        <topology evidence="2">Peripheral membrane protein</topology>
    </subcellularLocation>
</comment>
<evidence type="ECO:0000256" key="8">
    <source>
        <dbReference type="ARBA" id="ARBA00024479"/>
    </source>
</evidence>
<dbReference type="OrthoDB" id="4096990at2759"/>
<dbReference type="GO" id="GO:0005789">
    <property type="term" value="C:endoplasmic reticulum membrane"/>
    <property type="evidence" value="ECO:0007669"/>
    <property type="project" value="UniProtKB-SubCell"/>
</dbReference>
<evidence type="ECO:0000256" key="10">
    <source>
        <dbReference type="SAM" id="MobiDB-lite"/>
    </source>
</evidence>
<sequence length="748" mass="82139">MAPSWLPQNIQKRIFRYILARLEVFSDLDLKNLDVSVGTKTNLTLREVQLDTDKFTLPNGVFVRSGKLGTLNLSIGVGNGVEIDGTDVEFTVALSSSSLDEDDLTDLLSRTTADLAVSLLDDNTREKQHGSSAKDSKKSQDTSDSDSDDSGTGVTGYGFGELPNMVTKVADTALSQLSIMLHGIKLRLIIDEDCSLEIHVSKVQLSTGKDGLRTIRVSEIEILTPKIKDTVENNDDDDILNHETDTERGGEDSFHMDEMQNSLMQSTLFSHEEASTMYMSAMSSMLQSKEQEAQLDRLLWCDFSELSFKGLLRSDFSLNIGTVNISTVPVSHVLSTIVNFVLKFESNTTKAKEDASNGLTHNDHDNGNLIASNEVTDNSQATQFTLKAGVKAVHISMSSLLPDGLFESEESLTFEVSSINLNIDNKQQLLTVSNIILRQGNEPVVWFAKKTGDEDEDLVCHLGNKVTVLLPHPASFYFDTDTIVNISEAIKLFSDLQISQPSQSPSSSLSSLRPKDGKNVTAKFNTIEGQINTGSTTVRATIFPSNFENGKLLIDTVRFSIKHNDSTYKAGSIEVQDISIVFGGQSLALSTAIFSPDLEQIQAPVNTQLHVSTVMIGISQPVLDTLISDLKSIHSLVGSALESRSVAQLRQVRIQESELVKFSVVIAKVEVDYSFQSGEESCVIYTDLGQIELNVLESASTQISIYTVFVTHDFKIKDSSSSYVALLYKANPSEKVCLYVTIARHQRH</sequence>
<protein>
    <submittedName>
        <fullName evidence="11">Atg2p</fullName>
    </submittedName>
</protein>
<dbReference type="Pfam" id="PF13329">
    <property type="entry name" value="ATG2_CAD"/>
    <property type="match status" value="1"/>
</dbReference>
<dbReference type="GO" id="GO:0034045">
    <property type="term" value="C:phagophore assembly site membrane"/>
    <property type="evidence" value="ECO:0007669"/>
    <property type="project" value="UniProtKB-SubCell"/>
</dbReference>
<accession>A0A167F0U4</accession>
<dbReference type="Proteomes" id="UP000189580">
    <property type="component" value="Chromosome b"/>
</dbReference>
<keyword evidence="6" id="KW-0445">Lipid transport</keyword>
<comment type="catalytic activity">
    <reaction evidence="8">
        <text>a 1,2-diacyl-sn-glycero-3-phospho-L-serine(in) = a 1,2-diacyl-sn-glycero-3-phospho-L-serine(out)</text>
        <dbReference type="Rhea" id="RHEA:38663"/>
        <dbReference type="ChEBI" id="CHEBI:57262"/>
    </reaction>
</comment>
<feature type="region of interest" description="Disordered" evidence="10">
    <location>
        <begin position="124"/>
        <end position="157"/>
    </location>
</feature>
<evidence type="ECO:0000256" key="5">
    <source>
        <dbReference type="ARBA" id="ARBA00022824"/>
    </source>
</evidence>
<dbReference type="InterPro" id="IPR026849">
    <property type="entry name" value="ATG2"/>
</dbReference>
<reference evidence="11 12" key="1">
    <citation type="submission" date="2016-02" db="EMBL/GenBank/DDBJ databases">
        <title>Complete genome sequence and transcriptome regulation of the pentose utilising yeast Sugiyamaella lignohabitans.</title>
        <authorList>
            <person name="Bellasio M."/>
            <person name="Peymann A."/>
            <person name="Valli M."/>
            <person name="Sipitzky M."/>
            <person name="Graf A."/>
            <person name="Sauer M."/>
            <person name="Marx H."/>
            <person name="Mattanovich D."/>
        </authorList>
    </citation>
    <scope>NUCLEOTIDE SEQUENCE [LARGE SCALE GENOMIC DNA]</scope>
    <source>
        <strain evidence="11 12">CBS 10342</strain>
    </source>
</reference>
<feature type="compositionally biased region" description="Basic and acidic residues" evidence="10">
    <location>
        <begin position="124"/>
        <end position="141"/>
    </location>
</feature>
<evidence type="ECO:0000256" key="6">
    <source>
        <dbReference type="ARBA" id="ARBA00023055"/>
    </source>
</evidence>
<dbReference type="EMBL" id="CP014503">
    <property type="protein sequence ID" value="ANB14683.1"/>
    <property type="molecule type" value="Genomic_DNA"/>
</dbReference>
<evidence type="ECO:0000313" key="12">
    <source>
        <dbReference type="Proteomes" id="UP000189580"/>
    </source>
</evidence>
<evidence type="ECO:0000256" key="3">
    <source>
        <dbReference type="ARBA" id="ARBA00009714"/>
    </source>
</evidence>
<organism evidence="11 12">
    <name type="scientific">Sugiyamaella lignohabitans</name>
    <dbReference type="NCBI Taxonomy" id="796027"/>
    <lineage>
        <taxon>Eukaryota</taxon>
        <taxon>Fungi</taxon>
        <taxon>Dikarya</taxon>
        <taxon>Ascomycota</taxon>
        <taxon>Saccharomycotina</taxon>
        <taxon>Dipodascomycetes</taxon>
        <taxon>Dipodascales</taxon>
        <taxon>Trichomonascaceae</taxon>
        <taxon>Sugiyamaella</taxon>
    </lineage>
</organism>
<keyword evidence="4" id="KW-0813">Transport</keyword>
<dbReference type="KEGG" id="slb:AWJ20_2288"/>
<evidence type="ECO:0000256" key="9">
    <source>
        <dbReference type="ARBA" id="ARBA00024615"/>
    </source>
</evidence>
<evidence type="ECO:0000256" key="7">
    <source>
        <dbReference type="ARBA" id="ARBA00023136"/>
    </source>
</evidence>
<dbReference type="GO" id="GO:0006914">
    <property type="term" value="P:autophagy"/>
    <property type="evidence" value="ECO:0007669"/>
    <property type="project" value="InterPro"/>
</dbReference>
<evidence type="ECO:0000256" key="4">
    <source>
        <dbReference type="ARBA" id="ARBA00022448"/>
    </source>
</evidence>
<comment type="similarity">
    <text evidence="3">Belongs to the ATG2 family.</text>
</comment>